<dbReference type="Proteomes" id="UP000503447">
    <property type="component" value="Chromosome"/>
</dbReference>
<accession>A0A6M5YUS5</accession>
<reference evidence="5" key="2">
    <citation type="submission" date="2020-07" db="EMBL/GenBank/DDBJ databases">
        <title>Frigoriglobus tundricola gen. nov., sp. nov., a psychrotolerant cellulolytic planctomycete of the family Gemmataceae with two divergent copies of 16S rRNA gene.</title>
        <authorList>
            <person name="Kulichevskaya I.S."/>
            <person name="Ivanova A.A."/>
            <person name="Naumoff D.G."/>
            <person name="Beletsky A.V."/>
            <person name="Rijpstra W.I.C."/>
            <person name="Sinninghe Damste J.S."/>
            <person name="Mardanov A.V."/>
            <person name="Ravin N.V."/>
            <person name="Dedysh S.N."/>
        </authorList>
    </citation>
    <scope>NUCLEOTIDE SEQUENCE</scope>
    <source>
        <strain evidence="5 6">PL17</strain>
    </source>
</reference>
<dbReference type="KEGG" id="ftj:FTUN_2758"/>
<dbReference type="EMBL" id="CP053452">
    <property type="protein sequence ID" value="QJW94180.1"/>
    <property type="molecule type" value="Genomic_DNA"/>
</dbReference>
<dbReference type="AlphaFoldDB" id="A0A6M5YUS5"/>
<name>A0A6M5YUS5_9BACT</name>
<reference evidence="6" key="1">
    <citation type="submission" date="2020-05" db="EMBL/GenBank/DDBJ databases">
        <title>Frigoriglobus tundricola gen. nov., sp. nov., a psychrotolerant cellulolytic planctomycete of the family Gemmataceae with two divergent copies of 16S rRNA gene.</title>
        <authorList>
            <person name="Kulichevskaya I.S."/>
            <person name="Ivanova A.A."/>
            <person name="Naumoff D.G."/>
            <person name="Beletsky A.V."/>
            <person name="Rijpstra W.I.C."/>
            <person name="Sinninghe Damste J.S."/>
            <person name="Mardanov A.V."/>
            <person name="Ravin N.V."/>
            <person name="Dedysh S.N."/>
        </authorList>
    </citation>
    <scope>NUCLEOTIDE SEQUENCE [LARGE SCALE GENOMIC DNA]</scope>
    <source>
        <strain evidence="6">PL17</strain>
    </source>
</reference>
<keyword evidence="6" id="KW-1185">Reference proteome</keyword>
<proteinExistence type="predicted"/>
<protein>
    <submittedName>
        <fullName evidence="5">Uncharacterized protein</fullName>
    </submittedName>
</protein>
<dbReference type="KEGG" id="ftj:FTUN_1699"/>
<gene>
    <name evidence="2" type="ORF">FTUN_0006</name>
    <name evidence="3" type="ORF">FTUN_1699</name>
    <name evidence="4" type="ORF">FTUN_2758</name>
    <name evidence="5" type="ORF">FTUN_4721</name>
</gene>
<evidence type="ECO:0000313" key="4">
    <source>
        <dbReference type="EMBL" id="QJW95216.1"/>
    </source>
</evidence>
<evidence type="ECO:0000313" key="6">
    <source>
        <dbReference type="Proteomes" id="UP000503447"/>
    </source>
</evidence>
<dbReference type="EMBL" id="CP053452">
    <property type="protein sequence ID" value="QJW92510.1"/>
    <property type="molecule type" value="Genomic_DNA"/>
</dbReference>
<evidence type="ECO:0000313" key="5">
    <source>
        <dbReference type="EMBL" id="QJW97156.1"/>
    </source>
</evidence>
<sequence length="400" mass="43391">MSECEKRWPRVSNTGKVGGGLLLGVAVALAVIGAETRGQDVKKPPAGSVDAGKKTGAKAGPLYGNQGGEKVLPADTREPNTVMRARREDSFFLIRNPRFGKEAGKEANGPKTLLLDYEVVARGKIGGGTLVLRDEDGIWGEAKLTTLANQGSGTIRLVGVQQIKGMFPPVPGGGGLPRRPQKNVDLPENFELYLVHGDDRYDPPLQFMVSNAAVMGKMTTTSRPRDWRADEIERYNRGPLAYKSPNEHPDVGVDVPRLPAPGGLQKFRYVDPNGRLLGLDYAVGSWENRKVVSALAPVYSDDQPQQHTARSIAREGYAVSGAEMNLDKYVCGIRLLFQRVKEDGTFDATDAYEGEWIGVPPGKGDPTKLVNDGRRVVGIHVQRVAIVDRFALVVTGKAKE</sequence>
<dbReference type="KEGG" id="ftj:FTUN_4721"/>
<feature type="region of interest" description="Disordered" evidence="1">
    <location>
        <begin position="37"/>
        <end position="76"/>
    </location>
</feature>
<organism evidence="5 6">
    <name type="scientific">Frigoriglobus tundricola</name>
    <dbReference type="NCBI Taxonomy" id="2774151"/>
    <lineage>
        <taxon>Bacteria</taxon>
        <taxon>Pseudomonadati</taxon>
        <taxon>Planctomycetota</taxon>
        <taxon>Planctomycetia</taxon>
        <taxon>Gemmatales</taxon>
        <taxon>Gemmataceae</taxon>
        <taxon>Frigoriglobus</taxon>
    </lineage>
</organism>
<dbReference type="RefSeq" id="WP_171468897.1">
    <property type="nucleotide sequence ID" value="NZ_CP053452.2"/>
</dbReference>
<evidence type="ECO:0000313" key="2">
    <source>
        <dbReference type="EMBL" id="QJW92510.1"/>
    </source>
</evidence>
<evidence type="ECO:0000256" key="1">
    <source>
        <dbReference type="SAM" id="MobiDB-lite"/>
    </source>
</evidence>
<dbReference type="KEGG" id="ftj:FTUN_0006"/>
<dbReference type="EMBL" id="CP053452">
    <property type="protein sequence ID" value="QJW97156.1"/>
    <property type="molecule type" value="Genomic_DNA"/>
</dbReference>
<dbReference type="EMBL" id="CP053452">
    <property type="protein sequence ID" value="QJW95216.1"/>
    <property type="molecule type" value="Genomic_DNA"/>
</dbReference>
<evidence type="ECO:0000313" key="3">
    <source>
        <dbReference type="EMBL" id="QJW94180.1"/>
    </source>
</evidence>